<keyword evidence="2" id="KW-0413">Isomerase</keyword>
<dbReference type="GO" id="GO:0016853">
    <property type="term" value="F:isomerase activity"/>
    <property type="evidence" value="ECO:0007669"/>
    <property type="project" value="UniProtKB-KW"/>
</dbReference>
<dbReference type="InterPro" id="IPR036237">
    <property type="entry name" value="Xyl_isomerase-like_sf"/>
</dbReference>
<organism evidence="2 3">
    <name type="scientific">Rhizobium changzhiense</name>
    <dbReference type="NCBI Taxonomy" id="2692317"/>
    <lineage>
        <taxon>Bacteria</taxon>
        <taxon>Pseudomonadati</taxon>
        <taxon>Pseudomonadota</taxon>
        <taxon>Alphaproteobacteria</taxon>
        <taxon>Hyphomicrobiales</taxon>
        <taxon>Rhizobiaceae</taxon>
        <taxon>Rhizobium/Agrobacterium group</taxon>
        <taxon>Rhizobium</taxon>
    </lineage>
</organism>
<dbReference type="InterPro" id="IPR050312">
    <property type="entry name" value="IolE/XylAMocC-like"/>
</dbReference>
<evidence type="ECO:0000313" key="2">
    <source>
        <dbReference type="EMBL" id="MBA5800533.1"/>
    </source>
</evidence>
<dbReference type="PANTHER" id="PTHR12110:SF21">
    <property type="entry name" value="XYLOSE ISOMERASE-LIKE TIM BARREL DOMAIN-CONTAINING PROTEIN"/>
    <property type="match status" value="1"/>
</dbReference>
<dbReference type="EMBL" id="JACGBJ010000001">
    <property type="protein sequence ID" value="MBA5800533.1"/>
    <property type="molecule type" value="Genomic_DNA"/>
</dbReference>
<sequence>MTFRVGGYGIDYDGDPEAYARAHVEFGYNAAYMPNIKLENREEIAALVKSFAAADLVIAEGGAWKNLIAHDDATRKANLEYAVHQLALADELGAGAIVAYHGTVGHPGDPWQLSDNYDYGPHPDNQSEAGFQRAVDTARYVIDTVKPKRAKFSLEMVPWLVTDSPENYLKLLKAIDRRQFGAHIDAANMVITPRLYFNTGKMIQDCFALLGPWIVSCHAKDLVMKGGPGTISFHLDEVVPGEGNLDYAAYVTEIAKLGREVPLMLEHFDVPGYRRGLAHIKTVARAAGLLEAE</sequence>
<dbReference type="Proteomes" id="UP000539787">
    <property type="component" value="Unassembled WGS sequence"/>
</dbReference>
<accession>A0ABR6A1Q9</accession>
<dbReference type="SUPFAM" id="SSF51658">
    <property type="entry name" value="Xylose isomerase-like"/>
    <property type="match status" value="1"/>
</dbReference>
<evidence type="ECO:0000259" key="1">
    <source>
        <dbReference type="Pfam" id="PF01261"/>
    </source>
</evidence>
<dbReference type="InterPro" id="IPR013022">
    <property type="entry name" value="Xyl_isomerase-like_TIM-brl"/>
</dbReference>
<dbReference type="Pfam" id="PF01261">
    <property type="entry name" value="AP_endonuc_2"/>
    <property type="match status" value="1"/>
</dbReference>
<dbReference type="Gene3D" id="3.20.20.150">
    <property type="entry name" value="Divalent-metal-dependent TIM barrel enzymes"/>
    <property type="match status" value="1"/>
</dbReference>
<dbReference type="RefSeq" id="WP_182208085.1">
    <property type="nucleotide sequence ID" value="NZ_JACGBJ010000001.1"/>
</dbReference>
<name>A0ABR6A1Q9_9HYPH</name>
<evidence type="ECO:0000313" key="3">
    <source>
        <dbReference type="Proteomes" id="UP000539787"/>
    </source>
</evidence>
<keyword evidence="3" id="KW-1185">Reference proteome</keyword>
<feature type="domain" description="Xylose isomerase-like TIM barrel" evidence="1">
    <location>
        <begin position="40"/>
        <end position="282"/>
    </location>
</feature>
<protein>
    <submittedName>
        <fullName evidence="2">Sugar phosphate isomerase/epimerase</fullName>
    </submittedName>
</protein>
<dbReference type="PANTHER" id="PTHR12110">
    <property type="entry name" value="HYDROXYPYRUVATE ISOMERASE"/>
    <property type="match status" value="1"/>
</dbReference>
<reference evidence="2 3" key="1">
    <citation type="submission" date="2020-07" db="EMBL/GenBank/DDBJ databases">
        <authorList>
            <person name="Sun Q."/>
        </authorList>
    </citation>
    <scope>NUCLEOTIDE SEQUENCE [LARGE SCALE GENOMIC DNA]</scope>
    <source>
        <strain evidence="2 3">WYCCWR 11317</strain>
    </source>
</reference>
<proteinExistence type="predicted"/>
<gene>
    <name evidence="2" type="ORF">HX902_02660</name>
</gene>
<comment type="caution">
    <text evidence="2">The sequence shown here is derived from an EMBL/GenBank/DDBJ whole genome shotgun (WGS) entry which is preliminary data.</text>
</comment>